<organism evidence="2 3">
    <name type="scientific">Cardiocondyla obscurior</name>
    <dbReference type="NCBI Taxonomy" id="286306"/>
    <lineage>
        <taxon>Eukaryota</taxon>
        <taxon>Metazoa</taxon>
        <taxon>Ecdysozoa</taxon>
        <taxon>Arthropoda</taxon>
        <taxon>Hexapoda</taxon>
        <taxon>Insecta</taxon>
        <taxon>Pterygota</taxon>
        <taxon>Neoptera</taxon>
        <taxon>Endopterygota</taxon>
        <taxon>Hymenoptera</taxon>
        <taxon>Apocrita</taxon>
        <taxon>Aculeata</taxon>
        <taxon>Formicoidea</taxon>
        <taxon>Formicidae</taxon>
        <taxon>Myrmicinae</taxon>
        <taxon>Cardiocondyla</taxon>
    </lineage>
</organism>
<dbReference type="AlphaFoldDB" id="A0AAW2H2Z1"/>
<sequence>MLLYNVQSIKKSTNQDPSFSSPNKNKELLLVNFLMHCAMYKSTCAWLFPRKESGHTMTGTACRVQQRRFDFDEVFPARITARTI</sequence>
<proteinExistence type="predicted"/>
<accession>A0AAW2H2Z1</accession>
<feature type="region of interest" description="Disordered" evidence="1">
    <location>
        <begin position="1"/>
        <end position="22"/>
    </location>
</feature>
<evidence type="ECO:0000313" key="3">
    <source>
        <dbReference type="Proteomes" id="UP001430953"/>
    </source>
</evidence>
<gene>
    <name evidence="2" type="ORF">PUN28_001025</name>
</gene>
<dbReference type="Proteomes" id="UP001430953">
    <property type="component" value="Unassembled WGS sequence"/>
</dbReference>
<comment type="caution">
    <text evidence="2">The sequence shown here is derived from an EMBL/GenBank/DDBJ whole genome shotgun (WGS) entry which is preliminary data.</text>
</comment>
<keyword evidence="3" id="KW-1185">Reference proteome</keyword>
<name>A0AAW2H2Z1_9HYME</name>
<dbReference type="EMBL" id="JADYXP020000001">
    <property type="protein sequence ID" value="KAL0133768.1"/>
    <property type="molecule type" value="Genomic_DNA"/>
</dbReference>
<reference evidence="2 3" key="1">
    <citation type="submission" date="2023-03" db="EMBL/GenBank/DDBJ databases">
        <title>High recombination rates correlate with genetic variation in Cardiocondyla obscurior ants.</title>
        <authorList>
            <person name="Errbii M."/>
        </authorList>
    </citation>
    <scope>NUCLEOTIDE SEQUENCE [LARGE SCALE GENOMIC DNA]</scope>
    <source>
        <strain evidence="2">Alpha-2009</strain>
        <tissue evidence="2">Whole body</tissue>
    </source>
</reference>
<evidence type="ECO:0000256" key="1">
    <source>
        <dbReference type="SAM" id="MobiDB-lite"/>
    </source>
</evidence>
<protein>
    <submittedName>
        <fullName evidence="2">Uncharacterized protein</fullName>
    </submittedName>
</protein>
<evidence type="ECO:0000313" key="2">
    <source>
        <dbReference type="EMBL" id="KAL0133768.1"/>
    </source>
</evidence>